<keyword evidence="1" id="KW-0808">Transferase</keyword>
<name>A0A6A4V7I6_AMPAM</name>
<evidence type="ECO:0000256" key="4">
    <source>
        <dbReference type="ARBA" id="ARBA00022786"/>
    </source>
</evidence>
<organism evidence="9 10">
    <name type="scientific">Amphibalanus amphitrite</name>
    <name type="common">Striped barnacle</name>
    <name type="synonym">Balanus amphitrite</name>
    <dbReference type="NCBI Taxonomy" id="1232801"/>
    <lineage>
        <taxon>Eukaryota</taxon>
        <taxon>Metazoa</taxon>
        <taxon>Ecdysozoa</taxon>
        <taxon>Arthropoda</taxon>
        <taxon>Crustacea</taxon>
        <taxon>Multicrustacea</taxon>
        <taxon>Cirripedia</taxon>
        <taxon>Thoracica</taxon>
        <taxon>Thoracicalcarea</taxon>
        <taxon>Balanomorpha</taxon>
        <taxon>Balanoidea</taxon>
        <taxon>Balanidae</taxon>
        <taxon>Amphibalaninae</taxon>
        <taxon>Amphibalanus</taxon>
    </lineage>
</organism>
<evidence type="ECO:0000313" key="10">
    <source>
        <dbReference type="Proteomes" id="UP000440578"/>
    </source>
</evidence>
<keyword evidence="4" id="KW-0833">Ubl conjugation pathway</keyword>
<keyword evidence="3 6" id="KW-0863">Zinc-finger</keyword>
<dbReference type="PANTHER" id="PTHR15067">
    <property type="entry name" value="E3 UBIQUITIN-PROTEIN LIGASE RNF8"/>
    <property type="match status" value="1"/>
</dbReference>
<dbReference type="PROSITE" id="PS00518">
    <property type="entry name" value="ZF_RING_1"/>
    <property type="match status" value="1"/>
</dbReference>
<dbReference type="Gene3D" id="3.30.40.10">
    <property type="entry name" value="Zinc/RING finger domain, C3HC4 (zinc finger)"/>
    <property type="match status" value="1"/>
</dbReference>
<dbReference type="Pfam" id="PF13920">
    <property type="entry name" value="zf-C3HC4_3"/>
    <property type="match status" value="1"/>
</dbReference>
<keyword evidence="5" id="KW-0862">Zinc</keyword>
<evidence type="ECO:0000313" key="9">
    <source>
        <dbReference type="EMBL" id="KAF0289129.1"/>
    </source>
</evidence>
<dbReference type="GO" id="GO:0005829">
    <property type="term" value="C:cytosol"/>
    <property type="evidence" value="ECO:0007669"/>
    <property type="project" value="TreeGrafter"/>
</dbReference>
<dbReference type="GO" id="GO:0006302">
    <property type="term" value="P:double-strand break repair"/>
    <property type="evidence" value="ECO:0007669"/>
    <property type="project" value="TreeGrafter"/>
</dbReference>
<dbReference type="OrthoDB" id="6133115at2759"/>
<dbReference type="Proteomes" id="UP000440578">
    <property type="component" value="Unassembled WGS sequence"/>
</dbReference>
<accession>A0A6A4V7I6</accession>
<feature type="compositionally biased region" description="Basic residues" evidence="7">
    <location>
        <begin position="200"/>
        <end position="212"/>
    </location>
</feature>
<evidence type="ECO:0000256" key="5">
    <source>
        <dbReference type="ARBA" id="ARBA00022833"/>
    </source>
</evidence>
<dbReference type="PROSITE" id="PS50089">
    <property type="entry name" value="ZF_RING_2"/>
    <property type="match status" value="1"/>
</dbReference>
<evidence type="ECO:0000256" key="3">
    <source>
        <dbReference type="ARBA" id="ARBA00022771"/>
    </source>
</evidence>
<dbReference type="GO" id="GO:0070936">
    <property type="term" value="P:protein K48-linked ubiquitination"/>
    <property type="evidence" value="ECO:0007669"/>
    <property type="project" value="TreeGrafter"/>
</dbReference>
<dbReference type="InterPro" id="IPR017907">
    <property type="entry name" value="Znf_RING_CS"/>
</dbReference>
<evidence type="ECO:0000256" key="2">
    <source>
        <dbReference type="ARBA" id="ARBA00022723"/>
    </source>
</evidence>
<dbReference type="SUPFAM" id="SSF57850">
    <property type="entry name" value="RING/U-box"/>
    <property type="match status" value="1"/>
</dbReference>
<gene>
    <name evidence="9" type="primary">RNF8_2</name>
    <name evidence="9" type="ORF">FJT64_012552</name>
</gene>
<evidence type="ECO:0000256" key="6">
    <source>
        <dbReference type="PROSITE-ProRule" id="PRU00175"/>
    </source>
</evidence>
<comment type="caution">
    <text evidence="9">The sequence shown here is derived from an EMBL/GenBank/DDBJ whole genome shotgun (WGS) entry which is preliminary data.</text>
</comment>
<dbReference type="InterPro" id="IPR001841">
    <property type="entry name" value="Znf_RING"/>
</dbReference>
<feature type="region of interest" description="Disordered" evidence="7">
    <location>
        <begin position="160"/>
        <end position="224"/>
    </location>
</feature>
<dbReference type="GO" id="GO:0000151">
    <property type="term" value="C:ubiquitin ligase complex"/>
    <property type="evidence" value="ECO:0007669"/>
    <property type="project" value="TreeGrafter"/>
</dbReference>
<evidence type="ECO:0000256" key="1">
    <source>
        <dbReference type="ARBA" id="ARBA00022679"/>
    </source>
</evidence>
<feature type="domain" description="RING-type" evidence="8">
    <location>
        <begin position="86"/>
        <end position="124"/>
    </location>
</feature>
<keyword evidence="2" id="KW-0479">Metal-binding</keyword>
<keyword evidence="10" id="KW-1185">Reference proteome</keyword>
<dbReference type="GO" id="GO:0006511">
    <property type="term" value="P:ubiquitin-dependent protein catabolic process"/>
    <property type="evidence" value="ECO:0007669"/>
    <property type="project" value="TreeGrafter"/>
</dbReference>
<dbReference type="GO" id="GO:0042393">
    <property type="term" value="F:histone binding"/>
    <property type="evidence" value="ECO:0007669"/>
    <property type="project" value="TreeGrafter"/>
</dbReference>
<dbReference type="GO" id="GO:0005634">
    <property type="term" value="C:nucleus"/>
    <property type="evidence" value="ECO:0007669"/>
    <property type="project" value="TreeGrafter"/>
</dbReference>
<dbReference type="GO" id="GO:0035861">
    <property type="term" value="C:site of double-strand break"/>
    <property type="evidence" value="ECO:0007669"/>
    <property type="project" value="TreeGrafter"/>
</dbReference>
<dbReference type="AlphaFoldDB" id="A0A6A4V7I6"/>
<protein>
    <submittedName>
        <fullName evidence="9">E3 ubiquitin-protein ligase RNF8</fullName>
    </submittedName>
</protein>
<evidence type="ECO:0000256" key="7">
    <source>
        <dbReference type="SAM" id="MobiDB-lite"/>
    </source>
</evidence>
<dbReference type="PANTHER" id="PTHR15067:SF4">
    <property type="entry name" value="E3 UBIQUITIN-PROTEIN LIGASE RNF8"/>
    <property type="match status" value="1"/>
</dbReference>
<dbReference type="GO" id="GO:0061630">
    <property type="term" value="F:ubiquitin protein ligase activity"/>
    <property type="evidence" value="ECO:0007669"/>
    <property type="project" value="TreeGrafter"/>
</dbReference>
<proteinExistence type="predicted"/>
<dbReference type="SMART" id="SM00184">
    <property type="entry name" value="RING"/>
    <property type="match status" value="1"/>
</dbReference>
<evidence type="ECO:0000259" key="8">
    <source>
        <dbReference type="PROSITE" id="PS50089"/>
    </source>
</evidence>
<sequence length="224" mass="24115">MGTCDKKGQCLKEHNIFKGEQNKEILKKFNLLGAKDVFATIREGYEARAAAKKAAAVECPEGATGGAAPPSAPQRAGAGAPVSLTCAVCCEPFVRATTLGCTHTFCEGCVRDVQRQRQPCPLCRAPIATAVRSLVIDDTVAEWFDGQDEETRSARRQLEAERRRAATVPQPLMAAKAEPPSRPGRKPAADQNKPPGNKKPPQRHRAQSKGRGAKTVVTTTVTYH</sequence>
<dbReference type="GO" id="GO:0008270">
    <property type="term" value="F:zinc ion binding"/>
    <property type="evidence" value="ECO:0007669"/>
    <property type="project" value="UniProtKB-KW"/>
</dbReference>
<dbReference type="InterPro" id="IPR013083">
    <property type="entry name" value="Znf_RING/FYVE/PHD"/>
</dbReference>
<reference evidence="9 10" key="1">
    <citation type="submission" date="2019-07" db="EMBL/GenBank/DDBJ databases">
        <title>Draft genome assembly of a fouling barnacle, Amphibalanus amphitrite (Darwin, 1854): The first reference genome for Thecostraca.</title>
        <authorList>
            <person name="Kim W."/>
        </authorList>
    </citation>
    <scope>NUCLEOTIDE SEQUENCE [LARGE SCALE GENOMIC DNA]</scope>
    <source>
        <strain evidence="9">SNU_AA5</strain>
        <tissue evidence="9">Soma without cirri and trophi</tissue>
    </source>
</reference>
<dbReference type="EMBL" id="VIIS01002058">
    <property type="protein sequence ID" value="KAF0289129.1"/>
    <property type="molecule type" value="Genomic_DNA"/>
</dbReference>